<evidence type="ECO:0000256" key="1">
    <source>
        <dbReference type="SAM" id="MobiDB-lite"/>
    </source>
</evidence>
<sequence length="210" mass="22395">MQEKSASNGGAQFSAAELRDLFRLDEDRACQTHELLGCRCGGRGVQADSEASSSGAVTPATVDGGGGSEVEDLSDPPSDLDDGDDDYDSDDSLPKPHTLVKASEVDMEKQEQSIRDGTYRARMAGKGKKGNKKEGDSRTQKDKMHQSLAQYSHIDPTLLATESGSNNAAGVGDEELEAAIDDDVLVSMLKDECNLVGYVFKKSNGAEMRS</sequence>
<gene>
    <name evidence="2" type="ORF">PEGY_LOCUS9431</name>
</gene>
<dbReference type="Gene3D" id="3.40.50.300">
    <property type="entry name" value="P-loop containing nucleotide triphosphate hydrolases"/>
    <property type="match status" value="1"/>
</dbReference>
<feature type="compositionally biased region" description="Basic and acidic residues" evidence="1">
    <location>
        <begin position="132"/>
        <end position="145"/>
    </location>
</feature>
<feature type="compositionally biased region" description="Acidic residues" evidence="1">
    <location>
        <begin position="69"/>
        <end position="91"/>
    </location>
</feature>
<evidence type="ECO:0000313" key="2">
    <source>
        <dbReference type="EMBL" id="CAG8908654.1"/>
    </source>
</evidence>
<keyword evidence="3" id="KW-1185">Reference proteome</keyword>
<reference evidence="2" key="1">
    <citation type="submission" date="2021-07" db="EMBL/GenBank/DDBJ databases">
        <authorList>
            <person name="Branca A.L. A."/>
        </authorList>
    </citation>
    <scope>NUCLEOTIDE SEQUENCE</scope>
</reference>
<proteinExistence type="predicted"/>
<evidence type="ECO:0000313" key="3">
    <source>
        <dbReference type="Proteomes" id="UP001154252"/>
    </source>
</evidence>
<protein>
    <submittedName>
        <fullName evidence="2">Uncharacterized protein</fullName>
    </submittedName>
</protein>
<dbReference type="AlphaFoldDB" id="A0A9W4P852"/>
<dbReference type="Proteomes" id="UP001154252">
    <property type="component" value="Unassembled WGS sequence"/>
</dbReference>
<dbReference type="InterPro" id="IPR027417">
    <property type="entry name" value="P-loop_NTPase"/>
</dbReference>
<dbReference type="OrthoDB" id="413460at2759"/>
<organism evidence="2 3">
    <name type="scientific">Penicillium egyptiacum</name>
    <dbReference type="NCBI Taxonomy" id="1303716"/>
    <lineage>
        <taxon>Eukaryota</taxon>
        <taxon>Fungi</taxon>
        <taxon>Dikarya</taxon>
        <taxon>Ascomycota</taxon>
        <taxon>Pezizomycotina</taxon>
        <taxon>Eurotiomycetes</taxon>
        <taxon>Eurotiomycetidae</taxon>
        <taxon>Eurotiales</taxon>
        <taxon>Aspergillaceae</taxon>
        <taxon>Penicillium</taxon>
    </lineage>
</organism>
<dbReference type="EMBL" id="CAJVRC010000895">
    <property type="protein sequence ID" value="CAG8908654.1"/>
    <property type="molecule type" value="Genomic_DNA"/>
</dbReference>
<name>A0A9W4P852_9EURO</name>
<dbReference type="Gene3D" id="1.20.120.850">
    <property type="entry name" value="SWI2/SNF2 ATPases, N-terminal domain"/>
    <property type="match status" value="1"/>
</dbReference>
<feature type="compositionally biased region" description="Basic and acidic residues" evidence="1">
    <location>
        <begin position="103"/>
        <end position="119"/>
    </location>
</feature>
<feature type="region of interest" description="Disordered" evidence="1">
    <location>
        <begin position="39"/>
        <end position="147"/>
    </location>
</feature>
<accession>A0A9W4P852</accession>
<comment type="caution">
    <text evidence="2">The sequence shown here is derived from an EMBL/GenBank/DDBJ whole genome shotgun (WGS) entry which is preliminary data.</text>
</comment>